<protein>
    <submittedName>
        <fullName evidence="2">DUF2892 family protein</fullName>
    </submittedName>
</protein>
<evidence type="ECO:0000259" key="1">
    <source>
        <dbReference type="Pfam" id="PF11127"/>
    </source>
</evidence>
<accession>A0A370HLB1</accession>
<dbReference type="Proteomes" id="UP000254925">
    <property type="component" value="Unassembled WGS sequence"/>
</dbReference>
<dbReference type="OrthoDB" id="7281899at2"/>
<dbReference type="EMBL" id="QQBB01000004">
    <property type="protein sequence ID" value="RDI59362.1"/>
    <property type="molecule type" value="Genomic_DNA"/>
</dbReference>
<evidence type="ECO:0000313" key="2">
    <source>
        <dbReference type="EMBL" id="RDI59362.1"/>
    </source>
</evidence>
<comment type="caution">
    <text evidence="2">The sequence shown here is derived from an EMBL/GenBank/DDBJ whole genome shotgun (WGS) entry which is preliminary data.</text>
</comment>
<keyword evidence="3" id="KW-1185">Reference proteome</keyword>
<name>A0A370HLB1_9HYPH</name>
<dbReference type="InterPro" id="IPR021309">
    <property type="entry name" value="YgaP-like_TM"/>
</dbReference>
<reference evidence="2 3" key="1">
    <citation type="submission" date="2018-07" db="EMBL/GenBank/DDBJ databases">
        <title>Genomic Encyclopedia of Type Strains, Phase IV (KMG-IV): sequencing the most valuable type-strain genomes for metagenomic binning, comparative biology and taxonomic classification.</title>
        <authorList>
            <person name="Goeker M."/>
        </authorList>
    </citation>
    <scope>NUCLEOTIDE SEQUENCE [LARGE SCALE GENOMIC DNA]</scope>
    <source>
        <strain evidence="2 3">DSM 14364</strain>
    </source>
</reference>
<sequence length="87" mass="9059">MSNPYSSRTESHSETEQNLTTAERAAYIVAGLGLAAVGAKPRPNPLLNVVALLGGSYLAWRGYVGNCPVKAALVGPDGISGHLTHRS</sequence>
<dbReference type="RefSeq" id="WP_114770243.1">
    <property type="nucleotide sequence ID" value="NZ_QQBB01000004.1"/>
</dbReference>
<dbReference type="Pfam" id="PF11127">
    <property type="entry name" value="YgaP-like_TM"/>
    <property type="match status" value="1"/>
</dbReference>
<evidence type="ECO:0000313" key="3">
    <source>
        <dbReference type="Proteomes" id="UP000254925"/>
    </source>
</evidence>
<gene>
    <name evidence="2" type="ORF">DES45_104274</name>
</gene>
<feature type="domain" description="Inner membrane protein YgaP-like transmembrane" evidence="1">
    <location>
        <begin position="16"/>
        <end position="73"/>
    </location>
</feature>
<organism evidence="2 3">
    <name type="scientific">Microvirga subterranea</name>
    <dbReference type="NCBI Taxonomy" id="186651"/>
    <lineage>
        <taxon>Bacteria</taxon>
        <taxon>Pseudomonadati</taxon>
        <taxon>Pseudomonadota</taxon>
        <taxon>Alphaproteobacteria</taxon>
        <taxon>Hyphomicrobiales</taxon>
        <taxon>Methylobacteriaceae</taxon>
        <taxon>Microvirga</taxon>
    </lineage>
</organism>
<dbReference type="AlphaFoldDB" id="A0A370HLB1"/>
<proteinExistence type="predicted"/>